<dbReference type="Proteomes" id="UP001214976">
    <property type="component" value="Unassembled WGS sequence"/>
</dbReference>
<proteinExistence type="predicted"/>
<dbReference type="PANTHER" id="PTHR32063:SF77">
    <property type="entry name" value="ACR FAMILY TRANSPORT PROTEIN"/>
    <property type="match status" value="1"/>
</dbReference>
<keyword evidence="1" id="KW-0812">Transmembrane</keyword>
<dbReference type="AlphaFoldDB" id="A0AAW6QEB1"/>
<dbReference type="RefSeq" id="WP_317477509.1">
    <property type="nucleotide sequence ID" value="NZ_JARQTW010000012.1"/>
</dbReference>
<reference evidence="2" key="1">
    <citation type="submission" date="2023-03" db="EMBL/GenBank/DDBJ databases">
        <title>Classification of Bisgaard taxon 6 and taxon 10 as Exercitatus varius gen. nov., spec. nov.</title>
        <authorList>
            <person name="Christensen H."/>
        </authorList>
    </citation>
    <scope>NUCLEOTIDE SEQUENCE</scope>
    <source>
        <strain evidence="2">86116</strain>
    </source>
</reference>
<dbReference type="PANTHER" id="PTHR32063">
    <property type="match status" value="1"/>
</dbReference>
<dbReference type="EMBL" id="JARQTW010000012">
    <property type="protein sequence ID" value="MDG2950518.1"/>
    <property type="molecule type" value="Genomic_DNA"/>
</dbReference>
<keyword evidence="1" id="KW-1133">Transmembrane helix</keyword>
<sequence>MVAGMVPSVFASGAGAAFRAPMAVAVIFGLTASTLLSLVFVPVIYLLMDDFRNWLAPKLEKLTSVTDEDRAKAELGKEKRSILLLK</sequence>
<evidence type="ECO:0000313" key="2">
    <source>
        <dbReference type="EMBL" id="MDG2950518.1"/>
    </source>
</evidence>
<accession>A0AAW6QEB1</accession>
<dbReference type="SUPFAM" id="SSF82866">
    <property type="entry name" value="Multidrug efflux transporter AcrB transmembrane domain"/>
    <property type="match status" value="1"/>
</dbReference>
<dbReference type="Pfam" id="PF00873">
    <property type="entry name" value="ACR_tran"/>
    <property type="match status" value="1"/>
</dbReference>
<evidence type="ECO:0000313" key="3">
    <source>
        <dbReference type="Proteomes" id="UP001214976"/>
    </source>
</evidence>
<dbReference type="Gene3D" id="1.20.1640.10">
    <property type="entry name" value="Multidrug efflux transporter AcrB transmembrane domain"/>
    <property type="match status" value="1"/>
</dbReference>
<dbReference type="GO" id="GO:0042910">
    <property type="term" value="F:xenobiotic transmembrane transporter activity"/>
    <property type="evidence" value="ECO:0007669"/>
    <property type="project" value="TreeGrafter"/>
</dbReference>
<protein>
    <submittedName>
        <fullName evidence="2">Efflux RND transporter permease subunit</fullName>
    </submittedName>
</protein>
<name>A0AAW6QEB1_9PAST</name>
<organism evidence="2 3">
    <name type="scientific">Exercitatus varius</name>
    <dbReference type="NCBI Taxonomy" id="67857"/>
    <lineage>
        <taxon>Bacteria</taxon>
        <taxon>Pseudomonadati</taxon>
        <taxon>Pseudomonadota</taxon>
        <taxon>Gammaproteobacteria</taxon>
        <taxon>Pasteurellales</taxon>
        <taxon>Pasteurellaceae</taxon>
        <taxon>Exercitatus</taxon>
    </lineage>
</organism>
<evidence type="ECO:0000256" key="1">
    <source>
        <dbReference type="SAM" id="Phobius"/>
    </source>
</evidence>
<comment type="caution">
    <text evidence="2">The sequence shown here is derived from an EMBL/GenBank/DDBJ whole genome shotgun (WGS) entry which is preliminary data.</text>
</comment>
<feature type="transmembrane region" description="Helical" evidence="1">
    <location>
        <begin position="20"/>
        <end position="48"/>
    </location>
</feature>
<gene>
    <name evidence="2" type="ORF">P7M15_08315</name>
</gene>
<dbReference type="InterPro" id="IPR001036">
    <property type="entry name" value="Acrflvin-R"/>
</dbReference>
<dbReference type="GO" id="GO:0005886">
    <property type="term" value="C:plasma membrane"/>
    <property type="evidence" value="ECO:0007669"/>
    <property type="project" value="TreeGrafter"/>
</dbReference>
<keyword evidence="1" id="KW-0472">Membrane</keyword>